<gene>
    <name evidence="4" type="ORF">D0864_05548</name>
</gene>
<reference evidence="4 5" key="1">
    <citation type="journal article" date="2018" name="BMC Genomics">
        <title>Genomic evidence for intraspecific hybridization in a clonal and extremely halotolerant yeast.</title>
        <authorList>
            <person name="Gostincar C."/>
            <person name="Stajich J.E."/>
            <person name="Zupancic J."/>
            <person name="Zalar P."/>
            <person name="Gunde-Cimerman N."/>
        </authorList>
    </citation>
    <scope>NUCLEOTIDE SEQUENCE [LARGE SCALE GENOMIC DNA]</scope>
    <source>
        <strain evidence="4 5">EXF-10513</strain>
    </source>
</reference>
<feature type="domain" description="AB hydrolase-1" evidence="3">
    <location>
        <begin position="39"/>
        <end position="122"/>
    </location>
</feature>
<evidence type="ECO:0000259" key="3">
    <source>
        <dbReference type="Pfam" id="PF00561"/>
    </source>
</evidence>
<evidence type="ECO:0000256" key="1">
    <source>
        <dbReference type="ARBA" id="ARBA00022801"/>
    </source>
</evidence>
<comment type="caution">
    <text evidence="4">The sequence shown here is derived from an EMBL/GenBank/DDBJ whole genome shotgun (WGS) entry which is preliminary data.</text>
</comment>
<name>A0A3M7G181_HORWE</name>
<dbReference type="InterPro" id="IPR000073">
    <property type="entry name" value="AB_hydrolase_1"/>
</dbReference>
<protein>
    <recommendedName>
        <fullName evidence="3">AB hydrolase-1 domain-containing protein</fullName>
    </recommendedName>
</protein>
<dbReference type="PANTHER" id="PTHR43329">
    <property type="entry name" value="EPOXIDE HYDROLASE"/>
    <property type="match status" value="1"/>
</dbReference>
<dbReference type="PRINTS" id="PR00412">
    <property type="entry name" value="EPOXHYDRLASE"/>
</dbReference>
<organism evidence="4 5">
    <name type="scientific">Hortaea werneckii</name>
    <name type="common">Black yeast</name>
    <name type="synonym">Cladosporium werneckii</name>
    <dbReference type="NCBI Taxonomy" id="91943"/>
    <lineage>
        <taxon>Eukaryota</taxon>
        <taxon>Fungi</taxon>
        <taxon>Dikarya</taxon>
        <taxon>Ascomycota</taxon>
        <taxon>Pezizomycotina</taxon>
        <taxon>Dothideomycetes</taxon>
        <taxon>Dothideomycetidae</taxon>
        <taxon>Mycosphaerellales</taxon>
        <taxon>Teratosphaeriaceae</taxon>
        <taxon>Hortaea</taxon>
    </lineage>
</organism>
<evidence type="ECO:0000313" key="4">
    <source>
        <dbReference type="EMBL" id="RMY94361.1"/>
    </source>
</evidence>
<dbReference type="Proteomes" id="UP000269539">
    <property type="component" value="Unassembled WGS sequence"/>
</dbReference>
<proteinExistence type="inferred from homology"/>
<keyword evidence="1" id="KW-0378">Hydrolase</keyword>
<dbReference type="Gene3D" id="3.40.50.1820">
    <property type="entry name" value="alpha/beta hydrolase"/>
    <property type="match status" value="1"/>
</dbReference>
<dbReference type="EMBL" id="QWIO01000518">
    <property type="protein sequence ID" value="RMY94361.1"/>
    <property type="molecule type" value="Genomic_DNA"/>
</dbReference>
<sequence length="137" mass="14751">MNNGDITSHYYRANLYNGIGLAYLDCEADTSTNIKPRGTVLLKHGFPETSYQWRAVIPTLTASGHRVLAPDYRGAGESSKSTNDEGFTKASMAADMIMLLDSKGVDEKVHVVGHDIGGVIAFNPIVSVAGTCRLALY</sequence>
<evidence type="ECO:0000256" key="2">
    <source>
        <dbReference type="ARBA" id="ARBA00038334"/>
    </source>
</evidence>
<dbReference type="SUPFAM" id="SSF53474">
    <property type="entry name" value="alpha/beta-Hydrolases"/>
    <property type="match status" value="1"/>
</dbReference>
<evidence type="ECO:0000313" key="5">
    <source>
        <dbReference type="Proteomes" id="UP000269539"/>
    </source>
</evidence>
<accession>A0A3M7G181</accession>
<dbReference type="InterPro" id="IPR029058">
    <property type="entry name" value="AB_hydrolase_fold"/>
</dbReference>
<dbReference type="AlphaFoldDB" id="A0A3M7G181"/>
<dbReference type="InterPro" id="IPR000639">
    <property type="entry name" value="Epox_hydrolase-like"/>
</dbReference>
<comment type="similarity">
    <text evidence="2">Belongs to the AB hydrolase superfamily. Epoxide hydrolase family.</text>
</comment>
<dbReference type="Pfam" id="PF00561">
    <property type="entry name" value="Abhydrolase_1"/>
    <property type="match status" value="1"/>
</dbReference>
<dbReference type="GO" id="GO:0016787">
    <property type="term" value="F:hydrolase activity"/>
    <property type="evidence" value="ECO:0007669"/>
    <property type="project" value="UniProtKB-KW"/>
</dbReference>